<dbReference type="Gene3D" id="3.90.550.10">
    <property type="entry name" value="Spore Coat Polysaccharide Biosynthesis Protein SpsA, Chain A"/>
    <property type="match status" value="1"/>
</dbReference>
<dbReference type="AlphaFoldDB" id="A0A6H2BYA8"/>
<reference evidence="2 3" key="1">
    <citation type="submission" date="2020-04" db="EMBL/GenBank/DDBJ databases">
        <title>Genome-Wide Identification of 5-Methylcytosine Sites in Bacterial Genomes By High-Throughput Sequencing of MspJI Restriction Fragments.</title>
        <authorList>
            <person name="Wu V."/>
        </authorList>
    </citation>
    <scope>NUCLEOTIDE SEQUENCE [LARGE SCALE GENOMIC DNA]</scope>
    <source>
        <strain evidence="2 3">CCAP 1403/13f</strain>
    </source>
</reference>
<dbReference type="KEGG" id="dfs:HGD76_08540"/>
<dbReference type="Proteomes" id="UP000502433">
    <property type="component" value="Chromosome"/>
</dbReference>
<dbReference type="GO" id="GO:0016740">
    <property type="term" value="F:transferase activity"/>
    <property type="evidence" value="ECO:0007669"/>
    <property type="project" value="UniProtKB-KW"/>
</dbReference>
<dbReference type="Pfam" id="PF00535">
    <property type="entry name" value="Glycos_transf_2"/>
    <property type="match status" value="1"/>
</dbReference>
<organism evidence="2 3">
    <name type="scientific">Dolichospermum flos-aquae CCAP 1403/13F</name>
    <dbReference type="NCBI Taxonomy" id="315271"/>
    <lineage>
        <taxon>Bacteria</taxon>
        <taxon>Bacillati</taxon>
        <taxon>Cyanobacteriota</taxon>
        <taxon>Cyanophyceae</taxon>
        <taxon>Nostocales</taxon>
        <taxon>Aphanizomenonaceae</taxon>
        <taxon>Dolichospermum</taxon>
    </lineage>
</organism>
<keyword evidence="2" id="KW-0808">Transferase</keyword>
<accession>A0A6H2BYA8</accession>
<dbReference type="RefSeq" id="WP_168695520.1">
    <property type="nucleotide sequence ID" value="NZ_CP051206.1"/>
</dbReference>
<evidence type="ECO:0000313" key="2">
    <source>
        <dbReference type="EMBL" id="QJB44227.1"/>
    </source>
</evidence>
<proteinExistence type="predicted"/>
<dbReference type="InterPro" id="IPR029044">
    <property type="entry name" value="Nucleotide-diphossugar_trans"/>
</dbReference>
<evidence type="ECO:0000313" key="3">
    <source>
        <dbReference type="Proteomes" id="UP000502433"/>
    </source>
</evidence>
<protein>
    <submittedName>
        <fullName evidence="2">Glycosyltransferase family 2 protein</fullName>
    </submittedName>
</protein>
<dbReference type="EMBL" id="CP051206">
    <property type="protein sequence ID" value="QJB44227.1"/>
    <property type="molecule type" value="Genomic_DNA"/>
</dbReference>
<dbReference type="CDD" id="cd00761">
    <property type="entry name" value="Glyco_tranf_GTA_type"/>
    <property type="match status" value="1"/>
</dbReference>
<evidence type="ECO:0000259" key="1">
    <source>
        <dbReference type="Pfam" id="PF00535"/>
    </source>
</evidence>
<feature type="domain" description="Glycosyltransferase 2-like" evidence="1">
    <location>
        <begin position="6"/>
        <end position="119"/>
    </location>
</feature>
<dbReference type="InterPro" id="IPR001173">
    <property type="entry name" value="Glyco_trans_2-like"/>
</dbReference>
<dbReference type="SUPFAM" id="SSF53448">
    <property type="entry name" value="Nucleotide-diphospho-sugar transferases"/>
    <property type="match status" value="1"/>
</dbReference>
<gene>
    <name evidence="2" type="ORF">HGD76_08540</name>
</gene>
<sequence length="320" mass="36431">MRNLITVIICTHNPRQEYLDRVLKALNNQTLLRQEWELLLIDNASQRLLASEIDLSWHPNSRHIREETLGLTAARLRGIKEANNDILVFVDDDNVLDPDYLKNTVAILEQNPKIGAIGGKCLPEFEVEPEPWITQFYICLALKDHGDEPKIYFRQQILDIPANDYPPFAPIGAGLILQKELAEIYAKLVSQDTSRLALGRTGKRLVSGEDNDIILTLLEAGWGVGYFPQLQLTHLISANRLTKDYLARLNYASSRSWIQVLDCHNIRPWKKIPQWSVLPRQLKAFFSYQAWKSSSAFIQWRGNCGMFEGLAALPANKTGL</sequence>
<name>A0A6H2BYA8_DOLFA</name>
<reference evidence="2 3" key="2">
    <citation type="submission" date="2020-04" db="EMBL/GenBank/DDBJ databases">
        <authorList>
            <person name="Fomenkov A."/>
            <person name="Anton B.P."/>
            <person name="Roberts R.J."/>
        </authorList>
    </citation>
    <scope>NUCLEOTIDE SEQUENCE [LARGE SCALE GENOMIC DNA]</scope>
    <source>
        <strain evidence="2 3">CCAP 1403/13f</strain>
    </source>
</reference>
<dbReference type="PANTHER" id="PTHR43685:SF2">
    <property type="entry name" value="GLYCOSYLTRANSFERASE 2-LIKE DOMAIN-CONTAINING PROTEIN"/>
    <property type="match status" value="1"/>
</dbReference>
<dbReference type="PANTHER" id="PTHR43685">
    <property type="entry name" value="GLYCOSYLTRANSFERASE"/>
    <property type="match status" value="1"/>
</dbReference>
<dbReference type="InterPro" id="IPR050834">
    <property type="entry name" value="Glycosyltransf_2"/>
</dbReference>